<evidence type="ECO:0000256" key="8">
    <source>
        <dbReference type="ARBA" id="ARBA00022801"/>
    </source>
</evidence>
<evidence type="ECO:0000256" key="10">
    <source>
        <dbReference type="ARBA" id="ARBA00023299"/>
    </source>
</evidence>
<feature type="active site" description="Proton donor" evidence="14">
    <location>
        <position position="15"/>
    </location>
</feature>
<dbReference type="PANTHER" id="PTHR43344:SF2">
    <property type="entry name" value="PHOSPHOSERINE PHOSPHATASE"/>
    <property type="match status" value="1"/>
</dbReference>
<comment type="pathway">
    <text evidence="2">Amino-acid biosynthesis; L-serine biosynthesis; L-serine from 3-phospho-D-glycerate: step 3/3.</text>
</comment>
<gene>
    <name evidence="15" type="primary">serB</name>
    <name evidence="15" type="ORF">AB8S08_09320</name>
</gene>
<protein>
    <recommendedName>
        <fullName evidence="5">Phosphoserine phosphatase</fullName>
        <ecNumber evidence="4">3.1.3.3</ecNumber>
    </recommendedName>
    <alternativeName>
        <fullName evidence="11">O-phosphoserine phosphohydrolase</fullName>
    </alternativeName>
</protein>
<dbReference type="AlphaFoldDB" id="A0AB39X6W2"/>
<dbReference type="SFLD" id="SFLDG01136">
    <property type="entry name" value="C1.6:_Phosphoserine_Phosphatas"/>
    <property type="match status" value="1"/>
</dbReference>
<evidence type="ECO:0000256" key="11">
    <source>
        <dbReference type="ARBA" id="ARBA00031693"/>
    </source>
</evidence>
<dbReference type="PANTHER" id="PTHR43344">
    <property type="entry name" value="PHOSPHOSERINE PHOSPHATASE"/>
    <property type="match status" value="1"/>
</dbReference>
<name>A0AB39X6W2_9GAMM</name>
<evidence type="ECO:0000256" key="2">
    <source>
        <dbReference type="ARBA" id="ARBA00005135"/>
    </source>
</evidence>
<comment type="cofactor">
    <cofactor evidence="1">
        <name>Mg(2+)</name>
        <dbReference type="ChEBI" id="CHEBI:18420"/>
    </cofactor>
</comment>
<reference evidence="15" key="1">
    <citation type="submission" date="2024-07" db="EMBL/GenBank/DDBJ databases">
        <title>Whole genome sequence of bacterial strains from algal surface.</title>
        <authorList>
            <person name="Kumar P."/>
        </authorList>
    </citation>
    <scope>NUCLEOTIDE SEQUENCE</scope>
    <source>
        <strain evidence="15">PP-1MA</strain>
    </source>
</reference>
<dbReference type="EMBL" id="CP165718">
    <property type="protein sequence ID" value="XDV08961.1"/>
    <property type="molecule type" value="Genomic_DNA"/>
</dbReference>
<dbReference type="GO" id="GO:0036424">
    <property type="term" value="F:L-phosphoserine phosphatase activity"/>
    <property type="evidence" value="ECO:0007669"/>
    <property type="project" value="InterPro"/>
</dbReference>
<dbReference type="InterPro" id="IPR004469">
    <property type="entry name" value="PSP"/>
</dbReference>
<accession>A0AB39X6W2</accession>
<evidence type="ECO:0000256" key="14">
    <source>
        <dbReference type="PIRSR" id="PIRSR604469-1"/>
    </source>
</evidence>
<sequence>MIDLHKPGLVLFDMDSTLITIECIDEIAELAGYRHQVEQITAAAMRGELDFAASLRQRMQLLKGVAQADFQQLFEPIPWSQGAVELLTWFRQLGWKTAVVSGGFTWFAEQLQQQAPLDIVIANQLIWDGDRLTGDVAEPIIDAQAKAAAVTQLAQQFGIAMEQTIAIGDGSNDSLMLQQAALGIAYCAKPALQAVADVVINEPNLSAIKAHLTQQSTSN</sequence>
<evidence type="ECO:0000256" key="4">
    <source>
        <dbReference type="ARBA" id="ARBA00012640"/>
    </source>
</evidence>
<dbReference type="SFLD" id="SFLDG01137">
    <property type="entry name" value="C1.6.1:_Phosphoserine_Phosphat"/>
    <property type="match status" value="1"/>
</dbReference>
<comment type="similarity">
    <text evidence="3">Belongs to the HAD-like hydrolase superfamily. SerB family.</text>
</comment>
<keyword evidence="10" id="KW-0718">Serine biosynthesis</keyword>
<dbReference type="RefSeq" id="WP_369742573.1">
    <property type="nucleotide sequence ID" value="NZ_CP165718.1"/>
</dbReference>
<evidence type="ECO:0000256" key="6">
    <source>
        <dbReference type="ARBA" id="ARBA00022605"/>
    </source>
</evidence>
<dbReference type="SUPFAM" id="SSF56784">
    <property type="entry name" value="HAD-like"/>
    <property type="match status" value="1"/>
</dbReference>
<dbReference type="Gene3D" id="3.40.50.1000">
    <property type="entry name" value="HAD superfamily/HAD-like"/>
    <property type="match status" value="1"/>
</dbReference>
<dbReference type="NCBIfam" id="TIGR00338">
    <property type="entry name" value="serB"/>
    <property type="match status" value="1"/>
</dbReference>
<dbReference type="GO" id="GO:0000287">
    <property type="term" value="F:magnesium ion binding"/>
    <property type="evidence" value="ECO:0007669"/>
    <property type="project" value="TreeGrafter"/>
</dbReference>
<evidence type="ECO:0000256" key="7">
    <source>
        <dbReference type="ARBA" id="ARBA00022723"/>
    </source>
</evidence>
<dbReference type="InterPro" id="IPR036412">
    <property type="entry name" value="HAD-like_sf"/>
</dbReference>
<dbReference type="InterPro" id="IPR050582">
    <property type="entry name" value="HAD-like_SerB"/>
</dbReference>
<evidence type="ECO:0000256" key="13">
    <source>
        <dbReference type="ARBA" id="ARBA00048523"/>
    </source>
</evidence>
<keyword evidence="9" id="KW-0460">Magnesium</keyword>
<evidence type="ECO:0000256" key="9">
    <source>
        <dbReference type="ARBA" id="ARBA00022842"/>
    </source>
</evidence>
<proteinExistence type="inferred from homology"/>
<keyword evidence="7" id="KW-0479">Metal-binding</keyword>
<comment type="catalytic activity">
    <reaction evidence="12">
        <text>O-phospho-L-serine + H2O = L-serine + phosphate</text>
        <dbReference type="Rhea" id="RHEA:21208"/>
        <dbReference type="ChEBI" id="CHEBI:15377"/>
        <dbReference type="ChEBI" id="CHEBI:33384"/>
        <dbReference type="ChEBI" id="CHEBI:43474"/>
        <dbReference type="ChEBI" id="CHEBI:57524"/>
        <dbReference type="EC" id="3.1.3.3"/>
    </reaction>
</comment>
<dbReference type="EC" id="3.1.3.3" evidence="4"/>
<dbReference type="InterPro" id="IPR023214">
    <property type="entry name" value="HAD_sf"/>
</dbReference>
<evidence type="ECO:0000256" key="1">
    <source>
        <dbReference type="ARBA" id="ARBA00001946"/>
    </source>
</evidence>
<dbReference type="GO" id="GO:0005737">
    <property type="term" value="C:cytoplasm"/>
    <property type="evidence" value="ECO:0007669"/>
    <property type="project" value="TreeGrafter"/>
</dbReference>
<dbReference type="Pfam" id="PF12710">
    <property type="entry name" value="HAD"/>
    <property type="match status" value="1"/>
</dbReference>
<dbReference type="NCBIfam" id="TIGR01488">
    <property type="entry name" value="HAD-SF-IB"/>
    <property type="match status" value="1"/>
</dbReference>
<dbReference type="SFLD" id="SFLDS00003">
    <property type="entry name" value="Haloacid_Dehalogenase"/>
    <property type="match status" value="1"/>
</dbReference>
<feature type="active site" description="Nucleophile" evidence="14">
    <location>
        <position position="13"/>
    </location>
</feature>
<keyword evidence="8 15" id="KW-0378">Hydrolase</keyword>
<organism evidence="15">
    <name type="scientific">Pseudidiomarina sp. PP-1MA</name>
    <dbReference type="NCBI Taxonomy" id="3237706"/>
    <lineage>
        <taxon>Bacteria</taxon>
        <taxon>Pseudomonadati</taxon>
        <taxon>Pseudomonadota</taxon>
        <taxon>Gammaproteobacteria</taxon>
        <taxon>Alteromonadales</taxon>
        <taxon>Idiomarinaceae</taxon>
        <taxon>Pseudidiomarina</taxon>
    </lineage>
</organism>
<dbReference type="SFLD" id="SFLDF00029">
    <property type="entry name" value="phosphoserine_phosphatase"/>
    <property type="match status" value="1"/>
</dbReference>
<evidence type="ECO:0000256" key="12">
    <source>
        <dbReference type="ARBA" id="ARBA00048138"/>
    </source>
</evidence>
<evidence type="ECO:0000313" key="15">
    <source>
        <dbReference type="EMBL" id="XDV08961.1"/>
    </source>
</evidence>
<dbReference type="GO" id="GO:0006564">
    <property type="term" value="P:L-serine biosynthetic process"/>
    <property type="evidence" value="ECO:0007669"/>
    <property type="project" value="UniProtKB-KW"/>
</dbReference>
<comment type="catalytic activity">
    <reaction evidence="13">
        <text>O-phospho-D-serine + H2O = D-serine + phosphate</text>
        <dbReference type="Rhea" id="RHEA:24873"/>
        <dbReference type="ChEBI" id="CHEBI:15377"/>
        <dbReference type="ChEBI" id="CHEBI:35247"/>
        <dbReference type="ChEBI" id="CHEBI:43474"/>
        <dbReference type="ChEBI" id="CHEBI:58680"/>
        <dbReference type="EC" id="3.1.3.3"/>
    </reaction>
</comment>
<evidence type="ECO:0000256" key="5">
    <source>
        <dbReference type="ARBA" id="ARBA00015196"/>
    </source>
</evidence>
<keyword evidence="6" id="KW-0028">Amino-acid biosynthesis</keyword>
<evidence type="ECO:0000256" key="3">
    <source>
        <dbReference type="ARBA" id="ARBA00009184"/>
    </source>
</evidence>